<dbReference type="AlphaFoldDB" id="A0AAE4K9K2"/>
<evidence type="ECO:0000313" key="1">
    <source>
        <dbReference type="EMBL" id="MDT0341008.1"/>
    </source>
</evidence>
<protein>
    <submittedName>
        <fullName evidence="1">Uncharacterized protein</fullName>
    </submittedName>
</protein>
<dbReference type="RefSeq" id="WP_284076798.1">
    <property type="nucleotide sequence ID" value="NZ_JAVLSM010000029.1"/>
</dbReference>
<organism evidence="1">
    <name type="scientific">Herbaspirillum huttiense subsp. nephrolepidis</name>
    <dbReference type="NCBI Taxonomy" id="3075126"/>
    <lineage>
        <taxon>Bacteria</taxon>
        <taxon>Pseudomonadati</taxon>
        <taxon>Pseudomonadota</taxon>
        <taxon>Betaproteobacteria</taxon>
        <taxon>Burkholderiales</taxon>
        <taxon>Oxalobacteraceae</taxon>
        <taxon>Herbaspirillum</taxon>
    </lineage>
</organism>
<sequence length="70" mass="8075">MSEKLPIWVVYDNPTDLPGSFVARKWLLDQPTTEVHQAKTLEDVRGKLPKGLIRLPRNPNDDPKIVELWV</sequence>
<dbReference type="EMBL" id="JAVRAA010000037">
    <property type="protein sequence ID" value="MDT0341008.1"/>
    <property type="molecule type" value="Genomic_DNA"/>
</dbReference>
<comment type="caution">
    <text evidence="1">The sequence shown here is derived from an EMBL/GenBank/DDBJ whole genome shotgun (WGS) entry which is preliminary data.</text>
</comment>
<reference evidence="1" key="1">
    <citation type="submission" date="2023-02" db="EMBL/GenBank/DDBJ databases">
        <title>Description of Herbaspirillum huttiense subsp. nephrolepsisexaltata and Herbaspirillum huttiense subsp. lycopersicon.</title>
        <authorList>
            <person name="Poudel M."/>
            <person name="Sharma A."/>
            <person name="Goss E."/>
            <person name="Tapia J.H."/>
            <person name="Harmon C.M."/>
            <person name="Jones J.B."/>
        </authorList>
    </citation>
    <scope>NUCLEOTIDE SEQUENCE</scope>
    <source>
        <strain evidence="1">NC40101</strain>
    </source>
</reference>
<accession>A0AAE4K9K2</accession>
<proteinExistence type="predicted"/>
<gene>
    <name evidence="1" type="ORF">RJN63_29560</name>
</gene>
<name>A0AAE4K9K2_9BURK</name>